<dbReference type="EMBL" id="JAVREI010000001">
    <property type="protein sequence ID" value="MDT0274606.1"/>
    <property type="molecule type" value="Genomic_DNA"/>
</dbReference>
<dbReference type="InterPro" id="IPR013325">
    <property type="entry name" value="RNA_pol_sigma_r2"/>
</dbReference>
<evidence type="ECO:0000313" key="8">
    <source>
        <dbReference type="EMBL" id="MDT0274606.1"/>
    </source>
</evidence>
<dbReference type="NCBIfam" id="TIGR02983">
    <property type="entry name" value="SigE-fam_strep"/>
    <property type="match status" value="1"/>
</dbReference>
<dbReference type="InterPro" id="IPR036388">
    <property type="entry name" value="WH-like_DNA-bd_sf"/>
</dbReference>
<dbReference type="NCBIfam" id="TIGR02937">
    <property type="entry name" value="sigma70-ECF"/>
    <property type="match status" value="1"/>
</dbReference>
<gene>
    <name evidence="8" type="ORF">RM425_01700</name>
</gene>
<reference evidence="9" key="1">
    <citation type="submission" date="2023-07" db="EMBL/GenBank/DDBJ databases">
        <title>30 novel species of actinomycetes from the DSMZ collection.</title>
        <authorList>
            <person name="Nouioui I."/>
        </authorList>
    </citation>
    <scope>NUCLEOTIDE SEQUENCE [LARGE SCALE GENOMIC DNA]</scope>
    <source>
        <strain evidence="9">DSM 46792</strain>
    </source>
</reference>
<keyword evidence="5" id="KW-0804">Transcription</keyword>
<dbReference type="SUPFAM" id="SSF88659">
    <property type="entry name" value="Sigma3 and sigma4 domains of RNA polymerase sigma factors"/>
    <property type="match status" value="1"/>
</dbReference>
<dbReference type="InterPro" id="IPR013324">
    <property type="entry name" value="RNA_pol_sigma_r3/r4-like"/>
</dbReference>
<keyword evidence="4" id="KW-0238">DNA-binding</keyword>
<protein>
    <submittedName>
        <fullName evidence="8">SigE family RNA polymerase sigma factor</fullName>
    </submittedName>
</protein>
<dbReference type="InterPro" id="IPR014284">
    <property type="entry name" value="RNA_pol_sigma-70_dom"/>
</dbReference>
<dbReference type="InterPro" id="IPR014325">
    <property type="entry name" value="RNA_pol_sigma-E_actinobac"/>
</dbReference>
<feature type="domain" description="RNA polymerase sigma-70 region 2" evidence="6">
    <location>
        <begin position="17"/>
        <end position="66"/>
    </location>
</feature>
<dbReference type="InterPro" id="IPR013249">
    <property type="entry name" value="RNA_pol_sigma70_r4_t2"/>
</dbReference>
<keyword evidence="3" id="KW-0731">Sigma factor</keyword>
<dbReference type="Gene3D" id="1.10.1740.10">
    <property type="match status" value="1"/>
</dbReference>
<evidence type="ECO:0000256" key="4">
    <source>
        <dbReference type="ARBA" id="ARBA00023125"/>
    </source>
</evidence>
<organism evidence="8 9">
    <name type="scientific">Blastococcus goldschmidtiae</name>
    <dbReference type="NCBI Taxonomy" id="3075546"/>
    <lineage>
        <taxon>Bacteria</taxon>
        <taxon>Bacillati</taxon>
        <taxon>Actinomycetota</taxon>
        <taxon>Actinomycetes</taxon>
        <taxon>Geodermatophilales</taxon>
        <taxon>Geodermatophilaceae</taxon>
        <taxon>Blastococcus</taxon>
    </lineage>
</organism>
<proteinExistence type="inferred from homology"/>
<accession>A0ABU2K354</accession>
<sequence length="172" mass="19283">MSAARADFEAFVAERSTALLRTAYLLTGDRGHAEDLLQTALIKTYRHWDRLTNREDPTAFVRRVLVTTHAGWRRRMRISEFVSETPLLRGDEQPGIDVGERQAMVAALAQLPPRMRAVLVLRYWEDLSEAGTAEVLGCSVNTVKTHTTRGLARLRELLAADRPAPACSGKER</sequence>
<evidence type="ECO:0000256" key="3">
    <source>
        <dbReference type="ARBA" id="ARBA00023082"/>
    </source>
</evidence>
<evidence type="ECO:0000313" key="9">
    <source>
        <dbReference type="Proteomes" id="UP001183222"/>
    </source>
</evidence>
<evidence type="ECO:0000256" key="5">
    <source>
        <dbReference type="ARBA" id="ARBA00023163"/>
    </source>
</evidence>
<keyword evidence="2" id="KW-0805">Transcription regulation</keyword>
<dbReference type="PANTHER" id="PTHR43133">
    <property type="entry name" value="RNA POLYMERASE ECF-TYPE SIGMA FACTO"/>
    <property type="match status" value="1"/>
</dbReference>
<comment type="caution">
    <text evidence="8">The sequence shown here is derived from an EMBL/GenBank/DDBJ whole genome shotgun (WGS) entry which is preliminary data.</text>
</comment>
<dbReference type="RefSeq" id="WP_311343452.1">
    <property type="nucleotide sequence ID" value="NZ_JAVREI010000001.1"/>
</dbReference>
<dbReference type="Pfam" id="PF04542">
    <property type="entry name" value="Sigma70_r2"/>
    <property type="match status" value="1"/>
</dbReference>
<feature type="domain" description="RNA polymerase sigma factor 70 region 4 type 2" evidence="7">
    <location>
        <begin position="102"/>
        <end position="154"/>
    </location>
</feature>
<evidence type="ECO:0000259" key="6">
    <source>
        <dbReference type="Pfam" id="PF04542"/>
    </source>
</evidence>
<evidence type="ECO:0000256" key="1">
    <source>
        <dbReference type="ARBA" id="ARBA00010641"/>
    </source>
</evidence>
<dbReference type="Pfam" id="PF08281">
    <property type="entry name" value="Sigma70_r4_2"/>
    <property type="match status" value="1"/>
</dbReference>
<dbReference type="CDD" id="cd06171">
    <property type="entry name" value="Sigma70_r4"/>
    <property type="match status" value="1"/>
</dbReference>
<keyword evidence="9" id="KW-1185">Reference proteome</keyword>
<evidence type="ECO:0000256" key="2">
    <source>
        <dbReference type="ARBA" id="ARBA00023015"/>
    </source>
</evidence>
<evidence type="ECO:0000259" key="7">
    <source>
        <dbReference type="Pfam" id="PF08281"/>
    </source>
</evidence>
<dbReference type="SUPFAM" id="SSF88946">
    <property type="entry name" value="Sigma2 domain of RNA polymerase sigma factors"/>
    <property type="match status" value="1"/>
</dbReference>
<dbReference type="PANTHER" id="PTHR43133:SF50">
    <property type="entry name" value="ECF RNA POLYMERASE SIGMA FACTOR SIGM"/>
    <property type="match status" value="1"/>
</dbReference>
<dbReference type="InterPro" id="IPR007627">
    <property type="entry name" value="RNA_pol_sigma70_r2"/>
</dbReference>
<dbReference type="Proteomes" id="UP001183222">
    <property type="component" value="Unassembled WGS sequence"/>
</dbReference>
<name>A0ABU2K354_9ACTN</name>
<dbReference type="InterPro" id="IPR039425">
    <property type="entry name" value="RNA_pol_sigma-70-like"/>
</dbReference>
<dbReference type="Gene3D" id="1.10.10.10">
    <property type="entry name" value="Winged helix-like DNA-binding domain superfamily/Winged helix DNA-binding domain"/>
    <property type="match status" value="1"/>
</dbReference>
<comment type="similarity">
    <text evidence="1">Belongs to the sigma-70 factor family. ECF subfamily.</text>
</comment>